<dbReference type="VEuPathDB" id="VectorBase:MDOMA2_006548"/>
<evidence type="ECO:0000256" key="2">
    <source>
        <dbReference type="ARBA" id="ARBA00008098"/>
    </source>
</evidence>
<dbReference type="RefSeq" id="XP_005188765.3">
    <property type="nucleotide sequence ID" value="XM_005188708.4"/>
</dbReference>
<organism evidence="6">
    <name type="scientific">Musca domestica</name>
    <name type="common">House fly</name>
    <dbReference type="NCBI Taxonomy" id="7370"/>
    <lineage>
        <taxon>Eukaryota</taxon>
        <taxon>Metazoa</taxon>
        <taxon>Ecdysozoa</taxon>
        <taxon>Arthropoda</taxon>
        <taxon>Hexapoda</taxon>
        <taxon>Insecta</taxon>
        <taxon>Pterygota</taxon>
        <taxon>Neoptera</taxon>
        <taxon>Endopterygota</taxon>
        <taxon>Diptera</taxon>
        <taxon>Brachycera</taxon>
        <taxon>Muscomorpha</taxon>
        <taxon>Muscoidea</taxon>
        <taxon>Muscidae</taxon>
        <taxon>Musca</taxon>
    </lineage>
</organism>
<reference evidence="9" key="3">
    <citation type="submission" date="2025-05" db="UniProtKB">
        <authorList>
            <consortium name="RefSeq"/>
        </authorList>
    </citation>
    <scope>IDENTIFICATION</scope>
    <source>
        <strain evidence="9">Aabys</strain>
        <tissue evidence="9">Whole body</tissue>
    </source>
</reference>
<keyword evidence="4 5" id="KW-0732">Signal</keyword>
<gene>
    <name evidence="9" type="primary">LOC101891197</name>
</gene>
<accession>A0A9J7I6B9</accession>
<dbReference type="VEuPathDB" id="VectorBase:MDOA013466"/>
<dbReference type="GO" id="GO:0007608">
    <property type="term" value="P:sensory perception of smell"/>
    <property type="evidence" value="ECO:0007669"/>
    <property type="project" value="TreeGrafter"/>
</dbReference>
<evidence type="ECO:0000256" key="3">
    <source>
        <dbReference type="ARBA" id="ARBA00022525"/>
    </source>
</evidence>
<dbReference type="EMBL" id="KA649131">
    <property type="protein sequence ID" value="AFP63760.1"/>
    <property type="molecule type" value="mRNA"/>
</dbReference>
<accession>T1PK43</accession>
<name>T1PK43_MUSDO</name>
<comment type="subcellular location">
    <subcellularLocation>
        <location evidence="1">Secreted</location>
    </subcellularLocation>
</comment>
<dbReference type="KEGG" id="mde:101891197"/>
<evidence type="ECO:0000313" key="6">
    <source>
        <dbReference type="EMBL" id="AFP63760.1"/>
    </source>
</evidence>
<dbReference type="GO" id="GO:0005615">
    <property type="term" value="C:extracellular space"/>
    <property type="evidence" value="ECO:0007669"/>
    <property type="project" value="TreeGrafter"/>
</dbReference>
<reference evidence="6" key="1">
    <citation type="submission" date="2012-08" db="EMBL/GenBank/DDBJ databases">
        <title>Transcriptome of adult Musca domestica launches a platform for comparative house fly gene expression and characterization of differential gene expression among resistant and susceptible house flies.</title>
        <authorList>
            <person name="Liu N."/>
            <person name="Zhang L."/>
            <person name="Li M."/>
            <person name="Reid W."/>
        </authorList>
    </citation>
    <scope>NUCLEOTIDE SEQUENCE</scope>
    <source>
        <strain evidence="6">ALHF</strain>
        <tissue evidence="6">Whole body</tissue>
    </source>
</reference>
<dbReference type="Gene3D" id="1.10.238.20">
    <property type="entry name" value="Pheromone/general odorant binding protein domain"/>
    <property type="match status" value="1"/>
</dbReference>
<dbReference type="GO" id="GO:0005549">
    <property type="term" value="F:odorant binding"/>
    <property type="evidence" value="ECO:0007669"/>
    <property type="project" value="InterPro"/>
</dbReference>
<feature type="chain" id="PRO_5014313784" evidence="5">
    <location>
        <begin position="19"/>
        <end position="136"/>
    </location>
</feature>
<dbReference type="PANTHER" id="PTHR11857">
    <property type="entry name" value="ODORANT BINDING PROTEIN-RELATED"/>
    <property type="match status" value="1"/>
</dbReference>
<evidence type="ECO:0000256" key="1">
    <source>
        <dbReference type="ARBA" id="ARBA00004613"/>
    </source>
</evidence>
<dbReference type="InterPro" id="IPR006170">
    <property type="entry name" value="PBP/GOBP"/>
</dbReference>
<evidence type="ECO:0000256" key="4">
    <source>
        <dbReference type="ARBA" id="ARBA00022729"/>
    </source>
</evidence>
<keyword evidence="3" id="KW-0964">Secreted</keyword>
<dbReference type="InterPro" id="IPR036728">
    <property type="entry name" value="PBP_GOBP_sf"/>
</dbReference>
<dbReference type="Pfam" id="PF01395">
    <property type="entry name" value="PBP_GOBP"/>
    <property type="match status" value="1"/>
</dbReference>
<evidence type="ECO:0000313" key="7">
    <source>
        <dbReference type="EnsemblMetazoa" id="MDOA013466-PA"/>
    </source>
</evidence>
<dbReference type="Proteomes" id="UP001652621">
    <property type="component" value="Unplaced"/>
</dbReference>
<dbReference type="FunFam" id="1.10.238.20:FF:000001">
    <property type="entry name" value="General odorant-binding protein lush"/>
    <property type="match status" value="1"/>
</dbReference>
<dbReference type="GeneID" id="101891197"/>
<evidence type="ECO:0000313" key="9">
    <source>
        <dbReference type="RefSeq" id="XP_005188765.3"/>
    </source>
</evidence>
<evidence type="ECO:0000313" key="8">
    <source>
        <dbReference type="Proteomes" id="UP001652621"/>
    </source>
</evidence>
<dbReference type="CDD" id="cd23992">
    <property type="entry name" value="PBP_GOBP"/>
    <property type="match status" value="1"/>
</dbReference>
<dbReference type="SMART" id="SM00708">
    <property type="entry name" value="PhBP"/>
    <property type="match status" value="1"/>
</dbReference>
<evidence type="ECO:0000256" key="5">
    <source>
        <dbReference type="SAM" id="SignalP"/>
    </source>
</evidence>
<sequence>MKFAVAFVALIVCGIAYGQQHLNLTEEQKLKALKYSAECLETEKSTTDAAKALIKGQFEGLDKNAKCFGNCFLEKAGFLVDGVVQPAVLSEKLGPNVGQDKLDVIMSKCNSLKGSDNCETAFVLYQCYYREHAAFF</sequence>
<dbReference type="eggNOG" id="ENOG502SC5Y">
    <property type="taxonomic scope" value="Eukaryota"/>
</dbReference>
<dbReference type="OrthoDB" id="7665616at2759"/>
<dbReference type="PANTHER" id="PTHR11857:SF43">
    <property type="entry name" value="GEO07291P1-RELATED"/>
    <property type="match status" value="1"/>
</dbReference>
<comment type="similarity">
    <text evidence="2">Belongs to the PBP/GOBP family.</text>
</comment>
<dbReference type="AlphaFoldDB" id="T1PK43"/>
<keyword evidence="8" id="KW-1185">Reference proteome</keyword>
<reference evidence="7" key="2">
    <citation type="submission" date="2020-05" db="UniProtKB">
        <authorList>
            <consortium name="EnsemblMetazoa"/>
        </authorList>
    </citation>
    <scope>IDENTIFICATION</scope>
    <source>
        <strain evidence="7">Aabys</strain>
    </source>
</reference>
<protein>
    <submittedName>
        <fullName evidence="9">General odorant-binding protein 56d</fullName>
    </submittedName>
    <submittedName>
        <fullName evidence="6">PBP/GOBP family protein</fullName>
    </submittedName>
</protein>
<feature type="signal peptide" evidence="5">
    <location>
        <begin position="1"/>
        <end position="18"/>
    </location>
</feature>
<dbReference type="EnsemblMetazoa" id="MDOA013466-RA">
    <property type="protein sequence ID" value="MDOA013466-PA"/>
    <property type="gene ID" value="MDOA013466"/>
</dbReference>
<dbReference type="SUPFAM" id="SSF47565">
    <property type="entry name" value="Insect pheromone/odorant-binding proteins"/>
    <property type="match status" value="1"/>
</dbReference>
<proteinExistence type="evidence at transcript level"/>